<dbReference type="Pfam" id="PF13561">
    <property type="entry name" value="adh_short_C2"/>
    <property type="match status" value="1"/>
</dbReference>
<evidence type="ECO:0000313" key="4">
    <source>
        <dbReference type="Proteomes" id="UP000246894"/>
    </source>
</evidence>
<dbReference type="Gene3D" id="3.40.50.720">
    <property type="entry name" value="NAD(P)-binding Rossmann-like Domain"/>
    <property type="match status" value="1"/>
</dbReference>
<dbReference type="PRINTS" id="PR00080">
    <property type="entry name" value="SDRFAMILY"/>
</dbReference>
<dbReference type="AlphaFoldDB" id="A0A2Z3S2C5"/>
<dbReference type="EC" id="1.1.1.100" evidence="3"/>
<dbReference type="PRINTS" id="PR00081">
    <property type="entry name" value="GDHRDH"/>
</dbReference>
<dbReference type="FunFam" id="3.40.50.720:FF:000084">
    <property type="entry name" value="Short-chain dehydrogenase reductase"/>
    <property type="match status" value="1"/>
</dbReference>
<dbReference type="RefSeq" id="WP_110232598.1">
    <property type="nucleotide sequence ID" value="NZ_CP023994.1"/>
</dbReference>
<sequence length="259" mass="26516">MSRADRFTGKVVAITGTGGGLGRAAALKFASEGAIIAGCDLNETANQETAELIRTAGGTMYSTAPVDLTNEVATTRWINSVVEDLGGIDVLFANAGATKFNPISEVSLDEWHFVLAHELDVVFIPVKAAWGALKSSQGNIVLVGSTAGVTGSVTNTRIAHSATKGGVIAMAKQLAGEGAQFGIRANSVSPGMVATPATAKDLLAPDHPMASIAQHIPLKRVGTVEEIANCVVFLASEEAAYVTGANLMVDGGWSAVLPG</sequence>
<evidence type="ECO:0000256" key="2">
    <source>
        <dbReference type="ARBA" id="ARBA00023002"/>
    </source>
</evidence>
<comment type="similarity">
    <text evidence="1">Belongs to the short-chain dehydrogenases/reductases (SDR) family.</text>
</comment>
<name>A0A2Z3S2C5_9MICO</name>
<reference evidence="3 4" key="1">
    <citation type="submission" date="2017-10" db="EMBL/GenBank/DDBJ databases">
        <title>Genome of an Actinobacterium that displays light-enhanced growth.</title>
        <authorList>
            <person name="Maresca J.A."/>
            <person name="Hempel P."/>
            <person name="Shevchenko O."/>
            <person name="Miller K.J."/>
            <person name="Hahn M.W."/>
        </authorList>
    </citation>
    <scope>NUCLEOTIDE SEQUENCE [LARGE SCALE GENOMIC DNA]</scope>
    <source>
        <strain evidence="3 4">MWH-Mo1</strain>
    </source>
</reference>
<dbReference type="OrthoDB" id="286404at2"/>
<dbReference type="InterPro" id="IPR036291">
    <property type="entry name" value="NAD(P)-bd_dom_sf"/>
</dbReference>
<organism evidence="3 4">
    <name type="scientific">Aurantimicrobium photophilum</name>
    <dbReference type="NCBI Taxonomy" id="1987356"/>
    <lineage>
        <taxon>Bacteria</taxon>
        <taxon>Bacillati</taxon>
        <taxon>Actinomycetota</taxon>
        <taxon>Actinomycetes</taxon>
        <taxon>Micrococcales</taxon>
        <taxon>Microbacteriaceae</taxon>
        <taxon>Aurantimicrobium</taxon>
    </lineage>
</organism>
<dbReference type="Proteomes" id="UP000246894">
    <property type="component" value="Chromosome"/>
</dbReference>
<protein>
    <submittedName>
        <fullName evidence="3">3-oxoacyl-[acyl-carrier-protein] reductase FabG</fullName>
        <ecNumber evidence="3">1.1.1.100</ecNumber>
    </submittedName>
</protein>
<dbReference type="EMBL" id="CP023994">
    <property type="protein sequence ID" value="AWR20662.1"/>
    <property type="molecule type" value="Genomic_DNA"/>
</dbReference>
<gene>
    <name evidence="3" type="ORF">AURMO_00037</name>
</gene>
<accession>A0A2Z3S2C5</accession>
<keyword evidence="4" id="KW-1185">Reference proteome</keyword>
<keyword evidence="2 3" id="KW-0560">Oxidoreductase</keyword>
<dbReference type="InterPro" id="IPR002347">
    <property type="entry name" value="SDR_fam"/>
</dbReference>
<evidence type="ECO:0000313" key="3">
    <source>
        <dbReference type="EMBL" id="AWR20662.1"/>
    </source>
</evidence>
<dbReference type="KEGG" id="aum:AURMO_00037"/>
<proteinExistence type="inferred from homology"/>
<evidence type="ECO:0000256" key="1">
    <source>
        <dbReference type="ARBA" id="ARBA00006484"/>
    </source>
</evidence>
<dbReference type="PANTHER" id="PTHR42760">
    <property type="entry name" value="SHORT-CHAIN DEHYDROGENASES/REDUCTASES FAMILY MEMBER"/>
    <property type="match status" value="1"/>
</dbReference>
<dbReference type="SUPFAM" id="SSF51735">
    <property type="entry name" value="NAD(P)-binding Rossmann-fold domains"/>
    <property type="match status" value="1"/>
</dbReference>
<dbReference type="GO" id="GO:0004316">
    <property type="term" value="F:3-oxoacyl-[acyl-carrier-protein] reductase (NADPH) activity"/>
    <property type="evidence" value="ECO:0007669"/>
    <property type="project" value="UniProtKB-EC"/>
</dbReference>